<sequence>MYGRRLRELSSQFTRTEFSDRQAFLRTDKIVSENSKKLKVGCSVRQSLLRIQLLFFENPNIRMTPMAETGIQTDLNLRAISTTVKSRKKDVTVYERNPFWQVSTEVKIGTKRVTMAAGCIVKEDTGESIHMAGVHRIEEVDESQFVKLFTKNASLFFDLNRPAQKLIHFILLVYQDQPGKEGIWWTWKDCEDWIKKNGVKGLSRASYHRAMAELLQKKMIAESDRTNFYWINPHVFFNGDRMVFIQEYRKERRKATRKIDELETVQVEEQRELTLN</sequence>
<comment type="caution">
    <text evidence="2">The sequence shown here is derived from an EMBL/GenBank/DDBJ whole genome shotgun (WGS) entry which is preliminary data.</text>
</comment>
<name>A0A098LLE8_9BACT</name>
<dbReference type="EMBL" id="BBLT01000021">
    <property type="protein sequence ID" value="GAL87801.1"/>
    <property type="molecule type" value="Genomic_DNA"/>
</dbReference>
<feature type="coiled-coil region" evidence="1">
    <location>
        <begin position="245"/>
        <end position="272"/>
    </location>
</feature>
<reference evidence="2 3" key="1">
    <citation type="submission" date="2014-09" db="EMBL/GenBank/DDBJ databases">
        <title>Sporocytophaga myxococcoides PG-01 genome sequencing.</title>
        <authorList>
            <person name="Liu L."/>
            <person name="Gao P.J."/>
            <person name="Chen G.J."/>
            <person name="Wang L.S."/>
        </authorList>
    </citation>
    <scope>NUCLEOTIDE SEQUENCE [LARGE SCALE GENOMIC DNA]</scope>
    <source>
        <strain evidence="2 3">PG-01</strain>
    </source>
</reference>
<protein>
    <recommendedName>
        <fullName evidence="4">Plasmid replication protein RepL domain-containing protein</fullName>
    </recommendedName>
</protein>
<evidence type="ECO:0000313" key="2">
    <source>
        <dbReference type="EMBL" id="GAL87801.1"/>
    </source>
</evidence>
<organism evidence="2 3">
    <name type="scientific">Sporocytophaga myxococcoides</name>
    <dbReference type="NCBI Taxonomy" id="153721"/>
    <lineage>
        <taxon>Bacteria</taxon>
        <taxon>Pseudomonadati</taxon>
        <taxon>Bacteroidota</taxon>
        <taxon>Cytophagia</taxon>
        <taxon>Cytophagales</taxon>
        <taxon>Cytophagaceae</taxon>
        <taxon>Sporocytophaga</taxon>
    </lineage>
</organism>
<gene>
    <name evidence="2" type="ORF">MYP_5032</name>
</gene>
<evidence type="ECO:0008006" key="4">
    <source>
        <dbReference type="Google" id="ProtNLM"/>
    </source>
</evidence>
<keyword evidence="1" id="KW-0175">Coiled coil</keyword>
<dbReference type="eggNOG" id="ENOG50332EP">
    <property type="taxonomic scope" value="Bacteria"/>
</dbReference>
<dbReference type="AlphaFoldDB" id="A0A098LLE8"/>
<proteinExistence type="predicted"/>
<accession>A0A098LLE8</accession>
<evidence type="ECO:0000256" key="1">
    <source>
        <dbReference type="SAM" id="Coils"/>
    </source>
</evidence>
<keyword evidence="3" id="KW-1185">Reference proteome</keyword>
<dbReference type="Proteomes" id="UP000030185">
    <property type="component" value="Unassembled WGS sequence"/>
</dbReference>
<evidence type="ECO:0000313" key="3">
    <source>
        <dbReference type="Proteomes" id="UP000030185"/>
    </source>
</evidence>